<dbReference type="AlphaFoldDB" id="A0A0M3SJ97"/>
<evidence type="ECO:0000313" key="2">
    <source>
        <dbReference type="Proteomes" id="UP000063919"/>
    </source>
</evidence>
<evidence type="ECO:0000313" key="1">
    <source>
        <dbReference type="EMBL" id="ALD66354.1"/>
    </source>
</evidence>
<dbReference type="PATRIC" id="fig|362837.3.peg.455"/>
<accession>A0A0M3SJ97</accession>
<evidence type="ECO:0008006" key="3">
    <source>
        <dbReference type="Google" id="ProtNLM"/>
    </source>
</evidence>
<proteinExistence type="predicted"/>
<dbReference type="KEGG" id="scj:SCANT_v1c04480"/>
<reference evidence="1 2" key="1">
    <citation type="journal article" date="2015" name="Genome Announc.">
        <title>Complete Genome Sequence of Spiroplasma cantharicola CC-1T (DSM 21588), a Bacterium Isolated from Soldier Beetle (Cantharis carolinus).</title>
        <authorList>
            <person name="Lo W.S."/>
            <person name="Liu P.Y."/>
            <person name="Kuo C.H."/>
        </authorList>
    </citation>
    <scope>NUCLEOTIDE SEQUENCE [LARGE SCALE GENOMIC DNA]</scope>
    <source>
        <strain evidence="1 2">CC-1</strain>
    </source>
</reference>
<dbReference type="EMBL" id="CP012622">
    <property type="protein sequence ID" value="ALD66354.1"/>
    <property type="molecule type" value="Genomic_DNA"/>
</dbReference>
<dbReference type="RefSeq" id="WP_053946115.1">
    <property type="nucleotide sequence ID" value="NZ_CP012622.1"/>
</dbReference>
<dbReference type="Gene3D" id="1.20.1270.90">
    <property type="entry name" value="AF1782-like"/>
    <property type="match status" value="1"/>
</dbReference>
<sequence>MKKLLNILGGALFATSSATVTMNTVSCEKEYTKDDFEKLVKEISNLDESKYTEESIAYLFKILEETTSEVNEGKNINVNYTKLKKAFESLVLKETENGELKEYKLKDLFDNSLFEGDAIKLNIVFDSQLDYENRTKDNSAIRNWIWNQMQKKYISQKFELKKW</sequence>
<dbReference type="OrthoDB" id="390685at2"/>
<organism evidence="1 2">
    <name type="scientific">Spiroplasma cantharicola</name>
    <dbReference type="NCBI Taxonomy" id="362837"/>
    <lineage>
        <taxon>Bacteria</taxon>
        <taxon>Bacillati</taxon>
        <taxon>Mycoplasmatota</taxon>
        <taxon>Mollicutes</taxon>
        <taxon>Entomoplasmatales</taxon>
        <taxon>Spiroplasmataceae</taxon>
        <taxon>Spiroplasma</taxon>
    </lineage>
</organism>
<dbReference type="STRING" id="362837.SCANT_v1c04480"/>
<dbReference type="Proteomes" id="UP000063919">
    <property type="component" value="Chromosome"/>
</dbReference>
<protein>
    <recommendedName>
        <fullName evidence="3">Lipoprotein</fullName>
    </recommendedName>
</protein>
<keyword evidence="2" id="KW-1185">Reference proteome</keyword>
<name>A0A0M3SJ97_9MOLU</name>
<gene>
    <name evidence="1" type="ORF">SCANT_v1c04480</name>
</gene>